<evidence type="ECO:0000256" key="1">
    <source>
        <dbReference type="SAM" id="MobiDB-lite"/>
    </source>
</evidence>
<dbReference type="GO" id="GO:0005737">
    <property type="term" value="C:cytoplasm"/>
    <property type="evidence" value="ECO:0007669"/>
    <property type="project" value="TreeGrafter"/>
</dbReference>
<evidence type="ECO:0000259" key="2">
    <source>
        <dbReference type="Pfam" id="PF09409"/>
    </source>
</evidence>
<dbReference type="Pfam" id="PF09409">
    <property type="entry name" value="PUB"/>
    <property type="match status" value="1"/>
</dbReference>
<organism evidence="3 4">
    <name type="scientific">Fistulifera solaris</name>
    <name type="common">Oleaginous diatom</name>
    <dbReference type="NCBI Taxonomy" id="1519565"/>
    <lineage>
        <taxon>Eukaryota</taxon>
        <taxon>Sar</taxon>
        <taxon>Stramenopiles</taxon>
        <taxon>Ochrophyta</taxon>
        <taxon>Bacillariophyta</taxon>
        <taxon>Bacillariophyceae</taxon>
        <taxon>Bacillariophycidae</taxon>
        <taxon>Naviculales</taxon>
        <taxon>Naviculaceae</taxon>
        <taxon>Fistulifera</taxon>
    </lineage>
</organism>
<proteinExistence type="predicted"/>
<feature type="compositionally biased region" description="Low complexity" evidence="1">
    <location>
        <begin position="60"/>
        <end position="69"/>
    </location>
</feature>
<dbReference type="SUPFAM" id="SSF143503">
    <property type="entry name" value="PUG domain-like"/>
    <property type="match status" value="1"/>
</dbReference>
<dbReference type="InterPro" id="IPR036339">
    <property type="entry name" value="PUB-like_dom_sf"/>
</dbReference>
<feature type="compositionally biased region" description="Pro residues" evidence="1">
    <location>
        <begin position="45"/>
        <end position="56"/>
    </location>
</feature>
<feature type="region of interest" description="Disordered" evidence="1">
    <location>
        <begin position="409"/>
        <end position="462"/>
    </location>
</feature>
<dbReference type="Gene3D" id="1.20.58.2190">
    <property type="match status" value="1"/>
</dbReference>
<feature type="domain" description="PUB" evidence="2">
    <location>
        <begin position="265"/>
        <end position="323"/>
    </location>
</feature>
<feature type="compositionally biased region" description="Basic and acidic residues" evidence="1">
    <location>
        <begin position="450"/>
        <end position="462"/>
    </location>
</feature>
<feature type="region of interest" description="Disordered" evidence="1">
    <location>
        <begin position="1"/>
        <end position="70"/>
    </location>
</feature>
<name>A0A1Z5J8R1_FISSO</name>
<comment type="caution">
    <text evidence="3">The sequence shown here is derived from an EMBL/GenBank/DDBJ whole genome shotgun (WGS) entry which is preliminary data.</text>
</comment>
<dbReference type="InParanoid" id="A0A1Z5J8R1"/>
<gene>
    <name evidence="3" type="ORF">FisN_3Lh493</name>
</gene>
<feature type="compositionally biased region" description="Pro residues" evidence="1">
    <location>
        <begin position="22"/>
        <end position="36"/>
    </location>
</feature>
<dbReference type="OrthoDB" id="49605at2759"/>
<dbReference type="EMBL" id="BDSP01000016">
    <property type="protein sequence ID" value="GAX10292.1"/>
    <property type="molecule type" value="Genomic_DNA"/>
</dbReference>
<feature type="compositionally biased region" description="Basic and acidic residues" evidence="1">
    <location>
        <begin position="8"/>
        <end position="21"/>
    </location>
</feature>
<accession>A0A1Z5J8R1</accession>
<sequence length="462" mass="51919">MTPQDTTSSKEEAKDQSEARHPPPPSYYYPPPPPPPPHHHHHRPPPPGVYYPPPVLPAQNTTTNTTTSTASPFKTSLLLATGGFLGMTAAAAIRWLNGEDFSLLPRNEPSTTPIMDSFVEELRQQQQQQQDQIVQRLTNVLTKQHEKERTDDCVKLLRTKSSSSSSSLSEEEDVVPMLMQIQSELTALRQTLQENEPWEERLSDTLHNLHKCMEHLLRGTVVDSNRTNVMTRVEPPQSLKEDVSKDLPFTLQDSLRTLMEQNNPDHLRAGIPLLFLYVSNLLHHPTAPRYRKIFMSNDSFQKVDQLVGGKEFLVVLGFVELGTYLEWQHDMKDHMEVLQSATSALKLLKAVPPVIESEFVEQVIAAARGTSCPPTPTIHASGLDELKTPEIGRIASPPNTRKHHLEKPAFPLLHGNDDNDNDESPPVLSMSSESNRDRTTEELPSPNRENSGDKEATDVLWK</sequence>
<evidence type="ECO:0000313" key="4">
    <source>
        <dbReference type="Proteomes" id="UP000198406"/>
    </source>
</evidence>
<evidence type="ECO:0000313" key="3">
    <source>
        <dbReference type="EMBL" id="GAX10292.1"/>
    </source>
</evidence>
<dbReference type="CDD" id="cd09212">
    <property type="entry name" value="PUB"/>
    <property type="match status" value="1"/>
</dbReference>
<dbReference type="InterPro" id="IPR018997">
    <property type="entry name" value="PUB_domain"/>
</dbReference>
<keyword evidence="4" id="KW-1185">Reference proteome</keyword>
<reference evidence="3 4" key="1">
    <citation type="journal article" date="2015" name="Plant Cell">
        <title>Oil accumulation by the oleaginous diatom Fistulifera solaris as revealed by the genome and transcriptome.</title>
        <authorList>
            <person name="Tanaka T."/>
            <person name="Maeda Y."/>
            <person name="Veluchamy A."/>
            <person name="Tanaka M."/>
            <person name="Abida H."/>
            <person name="Marechal E."/>
            <person name="Bowler C."/>
            <person name="Muto M."/>
            <person name="Sunaga Y."/>
            <person name="Tanaka M."/>
            <person name="Yoshino T."/>
            <person name="Taniguchi T."/>
            <person name="Fukuda Y."/>
            <person name="Nemoto M."/>
            <person name="Matsumoto M."/>
            <person name="Wong P.S."/>
            <person name="Aburatani S."/>
            <person name="Fujibuchi W."/>
        </authorList>
    </citation>
    <scope>NUCLEOTIDE SEQUENCE [LARGE SCALE GENOMIC DNA]</scope>
    <source>
        <strain evidence="3 4">JPCC DA0580</strain>
    </source>
</reference>
<dbReference type="AlphaFoldDB" id="A0A1Z5J8R1"/>
<dbReference type="PANTHER" id="PTHR23153">
    <property type="entry name" value="UBX-RELATED"/>
    <property type="match status" value="1"/>
</dbReference>
<dbReference type="Proteomes" id="UP000198406">
    <property type="component" value="Unassembled WGS sequence"/>
</dbReference>
<dbReference type="PANTHER" id="PTHR23153:SF38">
    <property type="entry name" value="UBX DOMAIN-CONTAINING PROTEIN 6"/>
    <property type="match status" value="1"/>
</dbReference>
<protein>
    <recommendedName>
        <fullName evidence="2">PUB domain-containing protein</fullName>
    </recommendedName>
</protein>